<dbReference type="RefSeq" id="WP_087034903.1">
    <property type="nucleotide sequence ID" value="NZ_CP021377.1"/>
</dbReference>
<organism evidence="2 3">
    <name type="scientific">Oceanisphaera profunda</name>
    <dbReference type="NCBI Taxonomy" id="1416627"/>
    <lineage>
        <taxon>Bacteria</taxon>
        <taxon>Pseudomonadati</taxon>
        <taxon>Pseudomonadota</taxon>
        <taxon>Gammaproteobacteria</taxon>
        <taxon>Aeromonadales</taxon>
        <taxon>Aeromonadaceae</taxon>
        <taxon>Oceanisphaera</taxon>
    </lineage>
</organism>
<dbReference type="CDD" id="cd04301">
    <property type="entry name" value="NAT_SF"/>
    <property type="match status" value="1"/>
</dbReference>
<dbReference type="PROSITE" id="PS51186">
    <property type="entry name" value="GNAT"/>
    <property type="match status" value="1"/>
</dbReference>
<dbReference type="GO" id="GO:0008999">
    <property type="term" value="F:protein-N-terminal-alanine acetyltransferase activity"/>
    <property type="evidence" value="ECO:0007669"/>
    <property type="project" value="TreeGrafter"/>
</dbReference>
<dbReference type="SUPFAM" id="SSF55729">
    <property type="entry name" value="Acyl-CoA N-acyltransferases (Nat)"/>
    <property type="match status" value="1"/>
</dbReference>
<dbReference type="Gene3D" id="3.40.630.30">
    <property type="match status" value="1"/>
</dbReference>
<keyword evidence="3" id="KW-1185">Reference proteome</keyword>
<dbReference type="OrthoDB" id="5187710at2"/>
<dbReference type="EMBL" id="CP021377">
    <property type="protein sequence ID" value="ART81815.1"/>
    <property type="molecule type" value="Genomic_DNA"/>
</dbReference>
<accession>A0A1Y0D3Y4</accession>
<evidence type="ECO:0000313" key="3">
    <source>
        <dbReference type="Proteomes" id="UP000243937"/>
    </source>
</evidence>
<feature type="domain" description="N-acetyltransferase" evidence="1">
    <location>
        <begin position="1"/>
        <end position="159"/>
    </location>
</feature>
<dbReference type="InterPro" id="IPR000182">
    <property type="entry name" value="GNAT_dom"/>
</dbReference>
<dbReference type="Pfam" id="PF00583">
    <property type="entry name" value="Acetyltransf_1"/>
    <property type="match status" value="1"/>
</dbReference>
<dbReference type="AlphaFoldDB" id="A0A1Y0D3Y4"/>
<dbReference type="PANTHER" id="PTHR43617">
    <property type="entry name" value="L-AMINO ACID N-ACETYLTRANSFERASE"/>
    <property type="match status" value="1"/>
</dbReference>
<sequence length="160" mass="17744">MNIRTATKADMAQIFQLEQAAFGEHCYPDFLFRQWLDLSPSLLLVAEAESTDESACSERNSAFLGYVVGSLGEVKAQGWVLSLAVTESARGKGVGKALLEQFIARATSMGCKQLRLTVHPDNRALHLYHSCGFRFESAEADYFGPNEPRQVLVRVKPCEE</sequence>
<name>A0A1Y0D3Y4_9GAMM</name>
<evidence type="ECO:0000259" key="1">
    <source>
        <dbReference type="PROSITE" id="PS51186"/>
    </source>
</evidence>
<evidence type="ECO:0000313" key="2">
    <source>
        <dbReference type="EMBL" id="ART81815.1"/>
    </source>
</evidence>
<dbReference type="InterPro" id="IPR050276">
    <property type="entry name" value="MshD_Acetyltransferase"/>
</dbReference>
<reference evidence="2 3" key="1">
    <citation type="journal article" date="2014" name="Int. J. Syst. Evol. Microbiol.">
        <title>Oceanisphaera profunda sp. nov., a marine bacterium isolated from deep-sea sediment, and emended description of the genus Oceanisphaera.</title>
        <authorList>
            <person name="Xu Z."/>
            <person name="Zhang X.Y."/>
            <person name="Su H.N."/>
            <person name="Yu Z.C."/>
            <person name="Liu C."/>
            <person name="Li H."/>
            <person name="Chen X.L."/>
            <person name="Song X.Y."/>
            <person name="Xie B.B."/>
            <person name="Qin Q.L."/>
            <person name="Zhou B.C."/>
            <person name="Shi M."/>
            <person name="Huang Y."/>
            <person name="Zhang Y.Z."/>
        </authorList>
    </citation>
    <scope>NUCLEOTIDE SEQUENCE [LARGE SCALE GENOMIC DNA]</scope>
    <source>
        <strain evidence="2 3">SM1222</strain>
    </source>
</reference>
<dbReference type="PIRSF" id="PIRSF037663">
    <property type="entry name" value="Acetyltransf_GNAT_prd"/>
    <property type="match status" value="1"/>
</dbReference>
<dbReference type="PANTHER" id="PTHR43617:SF20">
    <property type="entry name" value="N-ALPHA-ACETYLTRANSFERASE RIMI"/>
    <property type="match status" value="1"/>
</dbReference>
<protein>
    <recommendedName>
        <fullName evidence="1">N-acetyltransferase domain-containing protein</fullName>
    </recommendedName>
</protein>
<dbReference type="InterPro" id="IPR017255">
    <property type="entry name" value="AcTrfase_GNAT_prd"/>
</dbReference>
<dbReference type="KEGG" id="opf:CBP31_03585"/>
<dbReference type="InterPro" id="IPR016181">
    <property type="entry name" value="Acyl_CoA_acyltransferase"/>
</dbReference>
<proteinExistence type="predicted"/>
<gene>
    <name evidence="2" type="ORF">CBP31_03585</name>
</gene>
<dbReference type="Proteomes" id="UP000243937">
    <property type="component" value="Chromosome"/>
</dbReference>